<keyword evidence="3" id="KW-0472">Membrane</keyword>
<dbReference type="InterPro" id="IPR003959">
    <property type="entry name" value="ATPase_AAA_core"/>
</dbReference>
<feature type="compositionally biased region" description="Acidic residues" evidence="5">
    <location>
        <begin position="357"/>
        <end position="374"/>
    </location>
</feature>
<evidence type="ECO:0000313" key="8">
    <source>
        <dbReference type="Proteomes" id="UP001271007"/>
    </source>
</evidence>
<organism evidence="7 8">
    <name type="scientific">Extremus antarcticus</name>
    <dbReference type="NCBI Taxonomy" id="702011"/>
    <lineage>
        <taxon>Eukaryota</taxon>
        <taxon>Fungi</taxon>
        <taxon>Dikarya</taxon>
        <taxon>Ascomycota</taxon>
        <taxon>Pezizomycotina</taxon>
        <taxon>Dothideomycetes</taxon>
        <taxon>Dothideomycetidae</taxon>
        <taxon>Mycosphaerellales</taxon>
        <taxon>Extremaceae</taxon>
        <taxon>Extremus</taxon>
    </lineage>
</organism>
<feature type="compositionally biased region" description="Low complexity" evidence="5">
    <location>
        <begin position="1285"/>
        <end position="1294"/>
    </location>
</feature>
<sequence>MRPLTRQSARLASSSRARAPSVPRQRIERQRRSFHISSQRSSDPRTPGASDNHTPSKTIEDFVKKHEADNERHDEGAVLENGEAKTSSFPRPGRQRTTLRQRRMNDVPKPPPIPDWFLKHNVHLVEGIKEYDGRKGGKSSTIRCVDTETGHTLFVVEDAGPLETDAQEALDQNSPADEDSNPGRGTEATSSEPQVGVVEEHSADASGSPEPDTPYEPPRKLNTHLLDEATFIQAQCLQDPLKWSLLEAETSVRAAFSLANENQPSSLYATDKVDLSLQCADPNSHEQLEEFVYDLARHVKADVIQFDANDFAELSDDYVGQGDDAPGSISNLAYEVFDGYVATGATQKSNKFRMPPDQDEDHEFDEDDEADEADQAGGTGGPFGTFVGIGDLKKALQSSPFRKALGGPVVGIGIGGSALGQHSASMSQQSKQAMQGHGGDTSRGDARLSALFGSLLDAGTERRAAFDKTKDGQSALQRSRVPEKYYSATQKYQRSSRLSAQNWQSITSGLVLSHLGTALEGDDPTKPPFRLQHGPIIEAAGVGNSERRTIVHVRDLRDISESRMGENVIRNLSKVVGKRRRAGERIMIVGTTAQDVPGPFNIPGDHSDDFPFRMITLPPCWTFEFDEMEHLACRSPPWEGKNLDEPAYNRILDINLRHVQSMLGRMRPEDNVDMCSAAARKQLNLDGMYFLAERVLSQDQVQRLALTAVGLAETHAKSDTVYPLHVALAGFINSRSDHMLHCCNLLKDKLRADDAKSESGGEEKGRGKHSGERGKGRIDRIKKSLNQHETRLLTGVVDAEKIKVGFGDVHAVPETIDALKTVTSLSLLRPDAFKYGVLANDRLPGLLLYGPPGTGKTLLAKAVAKESKATVLEVSGAQIYEKYVGEGEKMVRAVFSLAKKLSPCVVFVDEADAIFGSRSNAGNRNTHREIINQFLREWDGMDDHGCFMMVATNRPFDLDDAVLRRLPRRLLVDLPVAKDRESILGIHLRNEALDSSVSLARLAEQTPFYSGSDLKNLSVAAALACVREENELAEVRKDDTEFKFPDKRTLTSKHFDKALSEVSASVSEDMSSLTAIRKFDEQFGDRKGRRKKMGYGFGLADGVIDESAVRLSLVSFLEHHSISSTPKKLSSEKLPISTSTHVQSDCASAKMSTQEESEQQASASAEGSAGLNANAAGSGSVQSMQSSKKTPKKLGGKKQEPQQQQTPEATPDAEGEGGAEADAGAEADGEADAQAEVQQEQRTQSRRRQSRGRGRRGGDSDAESVARSDVSASGGRRQRQRQKKQQGQTQTQEKQGGGGPLEGITEDLPGGELVNGATDMVQDTAGQAVGQATDTAGKALGGLTGGGKKEEKEEDGGGGEQLRLRLELNLDIEIQLKAKIHGDLTLGLLN</sequence>
<gene>
    <name evidence="7" type="ORF">LTR09_002833</name>
</gene>
<dbReference type="InterPro" id="IPR027417">
    <property type="entry name" value="P-loop_NTPase"/>
</dbReference>
<feature type="compositionally biased region" description="Polar residues" evidence="5">
    <location>
        <begin position="1136"/>
        <end position="1146"/>
    </location>
</feature>
<comment type="caution">
    <text evidence="7">The sequence shown here is derived from an EMBL/GenBank/DDBJ whole genome shotgun (WGS) entry which is preliminary data.</text>
</comment>
<evidence type="ECO:0000259" key="6">
    <source>
        <dbReference type="SMART" id="SM00382"/>
    </source>
</evidence>
<dbReference type="Proteomes" id="UP001271007">
    <property type="component" value="Unassembled WGS sequence"/>
</dbReference>
<keyword evidence="4" id="KW-0067">ATP-binding</keyword>
<dbReference type="EMBL" id="JAWDJX010000006">
    <property type="protein sequence ID" value="KAK3056326.1"/>
    <property type="molecule type" value="Genomic_DNA"/>
</dbReference>
<dbReference type="Pfam" id="PF17862">
    <property type="entry name" value="AAA_lid_3"/>
    <property type="match status" value="1"/>
</dbReference>
<reference evidence="7" key="1">
    <citation type="submission" date="2023-04" db="EMBL/GenBank/DDBJ databases">
        <title>Black Yeasts Isolated from many extreme environments.</title>
        <authorList>
            <person name="Coleine C."/>
            <person name="Stajich J.E."/>
            <person name="Selbmann L."/>
        </authorList>
    </citation>
    <scope>NUCLEOTIDE SEQUENCE</scope>
    <source>
        <strain evidence="7">CCFEE 5312</strain>
    </source>
</reference>
<dbReference type="SMART" id="SM00382">
    <property type="entry name" value="AAA"/>
    <property type="match status" value="1"/>
</dbReference>
<dbReference type="GO" id="GO:0005741">
    <property type="term" value="C:mitochondrial outer membrane"/>
    <property type="evidence" value="ECO:0007669"/>
    <property type="project" value="UniProtKB-SubCell"/>
</dbReference>
<protein>
    <recommendedName>
        <fullName evidence="6">AAA+ ATPase domain-containing protein</fullName>
    </recommendedName>
</protein>
<evidence type="ECO:0000256" key="5">
    <source>
        <dbReference type="SAM" id="MobiDB-lite"/>
    </source>
</evidence>
<feature type="domain" description="AAA+ ATPase" evidence="6">
    <location>
        <begin position="842"/>
        <end position="976"/>
    </location>
</feature>
<feature type="compositionally biased region" description="Acidic residues" evidence="5">
    <location>
        <begin position="1211"/>
        <end position="1233"/>
    </location>
</feature>
<evidence type="ECO:0000313" key="7">
    <source>
        <dbReference type="EMBL" id="KAK3056326.1"/>
    </source>
</evidence>
<dbReference type="Pfam" id="PF24581">
    <property type="entry name" value="DUF7608"/>
    <property type="match status" value="1"/>
</dbReference>
<keyword evidence="3" id="KW-1000">Mitochondrion outer membrane</keyword>
<comment type="subcellular location">
    <subcellularLocation>
        <location evidence="1">Mitochondrion outer membrane</location>
        <topology evidence="1">Single-pass membrane protein</topology>
    </subcellularLocation>
</comment>
<feature type="compositionally biased region" description="Low complexity" evidence="5">
    <location>
        <begin position="1159"/>
        <end position="1180"/>
    </location>
</feature>
<feature type="compositionally biased region" description="Low complexity" evidence="5">
    <location>
        <begin position="423"/>
        <end position="435"/>
    </location>
</feature>
<feature type="compositionally biased region" description="Low complexity" evidence="5">
    <location>
        <begin position="1"/>
        <end position="24"/>
    </location>
</feature>
<feature type="compositionally biased region" description="Basic residues" evidence="5">
    <location>
        <begin position="1244"/>
        <end position="1255"/>
    </location>
</feature>
<dbReference type="InterPro" id="IPR003593">
    <property type="entry name" value="AAA+_ATPase"/>
</dbReference>
<feature type="compositionally biased region" description="Basic and acidic residues" evidence="5">
    <location>
        <begin position="58"/>
        <end position="76"/>
    </location>
</feature>
<dbReference type="Gene3D" id="3.40.50.300">
    <property type="entry name" value="P-loop containing nucleotide triphosphate hydrolases"/>
    <property type="match status" value="1"/>
</dbReference>
<feature type="compositionally biased region" description="Low complexity" evidence="5">
    <location>
        <begin position="1201"/>
        <end position="1210"/>
    </location>
</feature>
<feature type="region of interest" description="Disordered" evidence="5">
    <location>
        <begin position="1"/>
        <end position="112"/>
    </location>
</feature>
<dbReference type="InterPro" id="IPR051701">
    <property type="entry name" value="Mito_OM_Translocase_MSP1"/>
</dbReference>
<keyword evidence="2" id="KW-0547">Nucleotide-binding</keyword>
<evidence type="ECO:0000256" key="4">
    <source>
        <dbReference type="ARBA" id="ARBA00022840"/>
    </source>
</evidence>
<feature type="region of interest" description="Disordered" evidence="5">
    <location>
        <begin position="756"/>
        <end position="779"/>
    </location>
</feature>
<dbReference type="PANTHER" id="PTHR45644">
    <property type="entry name" value="AAA ATPASE, PUTATIVE (AFU_ORTHOLOGUE AFUA_2G12920)-RELATED-RELATED"/>
    <property type="match status" value="1"/>
</dbReference>
<accession>A0AAJ0GF44</accession>
<dbReference type="InterPro" id="IPR056027">
    <property type="entry name" value="DUF7608"/>
</dbReference>
<keyword evidence="3" id="KW-0496">Mitochondrion</keyword>
<proteinExistence type="predicted"/>
<feature type="compositionally biased region" description="Basic residues" evidence="5">
    <location>
        <begin position="93"/>
        <end position="102"/>
    </location>
</feature>
<keyword evidence="8" id="KW-1185">Reference proteome</keyword>
<dbReference type="SUPFAM" id="SSF52540">
    <property type="entry name" value="P-loop containing nucleoside triphosphate hydrolases"/>
    <property type="match status" value="1"/>
</dbReference>
<evidence type="ECO:0000256" key="1">
    <source>
        <dbReference type="ARBA" id="ARBA00004572"/>
    </source>
</evidence>
<feature type="region of interest" description="Disordered" evidence="5">
    <location>
        <begin position="167"/>
        <end position="220"/>
    </location>
</feature>
<dbReference type="GO" id="GO:0005524">
    <property type="term" value="F:ATP binding"/>
    <property type="evidence" value="ECO:0007669"/>
    <property type="project" value="UniProtKB-KW"/>
</dbReference>
<feature type="region of interest" description="Disordered" evidence="5">
    <location>
        <begin position="420"/>
        <end position="443"/>
    </location>
</feature>
<dbReference type="InterPro" id="IPR041569">
    <property type="entry name" value="AAA_lid_3"/>
</dbReference>
<feature type="region of interest" description="Disordered" evidence="5">
    <location>
        <begin position="348"/>
        <end position="382"/>
    </location>
</feature>
<dbReference type="Gene3D" id="1.10.8.60">
    <property type="match status" value="1"/>
</dbReference>
<name>A0AAJ0GF44_9PEZI</name>
<feature type="region of interest" description="Disordered" evidence="5">
    <location>
        <begin position="1122"/>
        <end position="1359"/>
    </location>
</feature>
<evidence type="ECO:0000256" key="3">
    <source>
        <dbReference type="ARBA" id="ARBA00022787"/>
    </source>
</evidence>
<dbReference type="GO" id="GO:0016887">
    <property type="term" value="F:ATP hydrolysis activity"/>
    <property type="evidence" value="ECO:0007669"/>
    <property type="project" value="InterPro"/>
</dbReference>
<dbReference type="Pfam" id="PF00004">
    <property type="entry name" value="AAA"/>
    <property type="match status" value="1"/>
</dbReference>
<evidence type="ECO:0000256" key="2">
    <source>
        <dbReference type="ARBA" id="ARBA00022741"/>
    </source>
</evidence>
<dbReference type="PANTHER" id="PTHR45644:SF56">
    <property type="entry name" value="AAA ATPASE, PUTATIVE (AFU_ORTHOLOGUE AFUA_2G12920)-RELATED"/>
    <property type="match status" value="1"/>
</dbReference>